<accession>A0ABD5EKG7</accession>
<comment type="caution">
    <text evidence="1">The sequence shown here is derived from an EMBL/GenBank/DDBJ whole genome shotgun (WGS) entry which is preliminary data.</text>
</comment>
<keyword evidence="2" id="KW-1185">Reference proteome</keyword>
<evidence type="ECO:0000313" key="2">
    <source>
        <dbReference type="Proteomes" id="UP001183535"/>
    </source>
</evidence>
<protein>
    <submittedName>
        <fullName evidence="1">Uncharacterized protein</fullName>
    </submittedName>
</protein>
<dbReference type="RefSeq" id="WP_093828368.1">
    <property type="nucleotide sequence ID" value="NZ_JAVRES010000001.1"/>
</dbReference>
<reference evidence="2" key="1">
    <citation type="submission" date="2023-07" db="EMBL/GenBank/DDBJ databases">
        <title>30 novel species of actinomycetes from the DSMZ collection.</title>
        <authorList>
            <person name="Nouioui I."/>
        </authorList>
    </citation>
    <scope>NUCLEOTIDE SEQUENCE [LARGE SCALE GENOMIC DNA]</scope>
    <source>
        <strain evidence="2">DSM 41981</strain>
    </source>
</reference>
<dbReference type="AlphaFoldDB" id="A0ABD5EKG7"/>
<organism evidence="1 2">
    <name type="scientific">Streptomyces doudnae</name>
    <dbReference type="NCBI Taxonomy" id="3075536"/>
    <lineage>
        <taxon>Bacteria</taxon>
        <taxon>Bacillati</taxon>
        <taxon>Actinomycetota</taxon>
        <taxon>Actinomycetes</taxon>
        <taxon>Kitasatosporales</taxon>
        <taxon>Streptomycetaceae</taxon>
        <taxon>Streptomyces</taxon>
    </lineage>
</organism>
<dbReference type="EMBL" id="JAVRES010000001">
    <property type="protein sequence ID" value="MDT0433897.1"/>
    <property type="molecule type" value="Genomic_DNA"/>
</dbReference>
<sequence>MSRTTWVPGPEYETITWGELLPMLSALAEHFALGLQAIGSALSEVAPFVGWLEGQGVGLQRFHRAPRLVRR</sequence>
<dbReference type="Proteomes" id="UP001183535">
    <property type="component" value="Unassembled WGS sequence"/>
</dbReference>
<proteinExistence type="predicted"/>
<evidence type="ECO:0000313" key="1">
    <source>
        <dbReference type="EMBL" id="MDT0433897.1"/>
    </source>
</evidence>
<gene>
    <name evidence="1" type="ORF">RM877_04320</name>
</gene>
<name>A0ABD5EKG7_9ACTN</name>